<dbReference type="Proteomes" id="UP000887566">
    <property type="component" value="Unplaced"/>
</dbReference>
<dbReference type="PROSITE" id="PS50102">
    <property type="entry name" value="RRM"/>
    <property type="match status" value="1"/>
</dbReference>
<dbReference type="InterPro" id="IPR000504">
    <property type="entry name" value="RRM_dom"/>
</dbReference>
<dbReference type="GO" id="GO:0003723">
    <property type="term" value="F:RNA binding"/>
    <property type="evidence" value="ECO:0007669"/>
    <property type="project" value="UniProtKB-UniRule"/>
</dbReference>
<keyword evidence="3" id="KW-0694">RNA-binding</keyword>
<protein>
    <recommendedName>
        <fullName evidence="2">tRNA selenocysteine-associated protein 1</fullName>
    </recommendedName>
</protein>
<accession>A0A914VI36</accession>
<feature type="domain" description="RRM" evidence="4">
    <location>
        <begin position="1"/>
        <end position="51"/>
    </location>
</feature>
<dbReference type="Pfam" id="PF00076">
    <property type="entry name" value="RRM_1"/>
    <property type="match status" value="1"/>
</dbReference>
<dbReference type="SUPFAM" id="SSF54928">
    <property type="entry name" value="RNA-binding domain, RBD"/>
    <property type="match status" value="1"/>
</dbReference>
<dbReference type="PANTHER" id="PTHR37457:SF3">
    <property type="entry name" value="TRNA SELENOCYSTEINE-ASSOCIATED PROTEIN 1"/>
    <property type="match status" value="1"/>
</dbReference>
<reference evidence="6" key="1">
    <citation type="submission" date="2022-11" db="UniProtKB">
        <authorList>
            <consortium name="WormBaseParasite"/>
        </authorList>
    </citation>
    <scope>IDENTIFICATION</scope>
</reference>
<proteinExistence type="inferred from homology"/>
<evidence type="ECO:0000256" key="3">
    <source>
        <dbReference type="PROSITE-ProRule" id="PRU00176"/>
    </source>
</evidence>
<name>A0A914VI36_9BILA</name>
<sequence>RGAKVYRNSDGSSKGLGFVRFADQTDQQRALVEMNKFKVRGKEIILKLAQPKYRAPRGAKQAAPQYDPVGYYPQYQDFYNSAAWQMYDFQQNPPHLQQPMSGPPP</sequence>
<dbReference type="Gene3D" id="3.30.70.330">
    <property type="match status" value="1"/>
</dbReference>
<dbReference type="InterPro" id="IPR035979">
    <property type="entry name" value="RBD_domain_sf"/>
</dbReference>
<evidence type="ECO:0000256" key="2">
    <source>
        <dbReference type="ARBA" id="ARBA00033477"/>
    </source>
</evidence>
<dbReference type="InterPro" id="IPR012677">
    <property type="entry name" value="Nucleotide-bd_a/b_plait_sf"/>
</dbReference>
<comment type="similarity">
    <text evidence="1">Belongs to the RRM TRSPAP family.</text>
</comment>
<evidence type="ECO:0000259" key="4">
    <source>
        <dbReference type="PROSITE" id="PS50102"/>
    </source>
</evidence>
<organism evidence="5 6">
    <name type="scientific">Plectus sambesii</name>
    <dbReference type="NCBI Taxonomy" id="2011161"/>
    <lineage>
        <taxon>Eukaryota</taxon>
        <taxon>Metazoa</taxon>
        <taxon>Ecdysozoa</taxon>
        <taxon>Nematoda</taxon>
        <taxon>Chromadorea</taxon>
        <taxon>Plectida</taxon>
        <taxon>Plectina</taxon>
        <taxon>Plectoidea</taxon>
        <taxon>Plectidae</taxon>
        <taxon>Plectus</taxon>
    </lineage>
</organism>
<dbReference type="WBParaSite" id="PSAMB.scaffold20566size717.g38088.t1">
    <property type="protein sequence ID" value="PSAMB.scaffold20566size717.g38088.t1"/>
    <property type="gene ID" value="PSAMB.scaffold20566size717.g38088"/>
</dbReference>
<evidence type="ECO:0000313" key="6">
    <source>
        <dbReference type="WBParaSite" id="PSAMB.scaffold20566size717.g38088.t1"/>
    </source>
</evidence>
<dbReference type="InterPro" id="IPR040434">
    <property type="entry name" value="TSAP1"/>
</dbReference>
<dbReference type="AlphaFoldDB" id="A0A914VI36"/>
<keyword evidence="5" id="KW-1185">Reference proteome</keyword>
<evidence type="ECO:0000313" key="5">
    <source>
        <dbReference type="Proteomes" id="UP000887566"/>
    </source>
</evidence>
<dbReference type="PANTHER" id="PTHR37457">
    <property type="entry name" value="TRNA SELENOCYSTEINE 1-ASSOCIATED PROTEIN 1-RELATED"/>
    <property type="match status" value="1"/>
</dbReference>
<evidence type="ECO:0000256" key="1">
    <source>
        <dbReference type="ARBA" id="ARBA00008920"/>
    </source>
</evidence>